<keyword evidence="3" id="KW-0813">Transport</keyword>
<feature type="transmembrane region" description="Helical" evidence="8">
    <location>
        <begin position="303"/>
        <end position="323"/>
    </location>
</feature>
<evidence type="ECO:0000256" key="8">
    <source>
        <dbReference type="SAM" id="Phobius"/>
    </source>
</evidence>
<feature type="transmembrane region" description="Helical" evidence="8">
    <location>
        <begin position="188"/>
        <end position="209"/>
    </location>
</feature>
<dbReference type="Proteomes" id="UP000824091">
    <property type="component" value="Unassembled WGS sequence"/>
</dbReference>
<evidence type="ECO:0000256" key="4">
    <source>
        <dbReference type="ARBA" id="ARBA00022475"/>
    </source>
</evidence>
<feature type="transmembrane region" description="Helical" evidence="8">
    <location>
        <begin position="93"/>
        <end position="115"/>
    </location>
</feature>
<dbReference type="Pfam" id="PF01594">
    <property type="entry name" value="AI-2E_transport"/>
    <property type="match status" value="1"/>
</dbReference>
<dbReference type="PANTHER" id="PTHR21716">
    <property type="entry name" value="TRANSMEMBRANE PROTEIN"/>
    <property type="match status" value="1"/>
</dbReference>
<proteinExistence type="inferred from homology"/>
<evidence type="ECO:0000256" key="6">
    <source>
        <dbReference type="ARBA" id="ARBA00022989"/>
    </source>
</evidence>
<dbReference type="EMBL" id="DVMO01000146">
    <property type="protein sequence ID" value="HIU28568.1"/>
    <property type="molecule type" value="Genomic_DNA"/>
</dbReference>
<feature type="transmembrane region" description="Helical" evidence="8">
    <location>
        <begin position="12"/>
        <end position="32"/>
    </location>
</feature>
<keyword evidence="5 8" id="KW-0812">Transmembrane</keyword>
<evidence type="ECO:0000313" key="10">
    <source>
        <dbReference type="Proteomes" id="UP000824091"/>
    </source>
</evidence>
<sequence>MEKKKRIKSRYVKLGICIFAAGAGLLLLYYLLYSTANVRNMAGTINDILTPFYLGIIMAYLLCPIYNGTLKLVYRYRKDRSKTPVRGYKTARFVASLVSFAVLVIVLAGFFMLIIPELINSVVGLVREAPAYIENITAWVENNIVENPALADLIEGRLENAYTMFLEWGQNNLLPGAETLLLRISEGILGTVGAVIDMLVAFIICLYVLNSKEIFLAQAKKIVLAVCSPGRASQLFEFADICHDTFGGFISGKIIDSIMVGILCFIAMSILGLPFALLISVVVGITDVIPFFGPFIGAVPSGVLLLFIDPWAAVKFALLILILQQIDGNIIAPKILGKTTRLASFWVLFAIIVGGGLFGLPGMILGVPTMAVIYIYFARLINNRLADRNLSTMTEVYENFEKYQINKEDIFGREACASDGKNGGAERTADKYRS</sequence>
<protein>
    <submittedName>
        <fullName evidence="9">AI-2E family transporter</fullName>
    </submittedName>
</protein>
<keyword evidence="6 8" id="KW-1133">Transmembrane helix</keyword>
<feature type="transmembrane region" description="Helical" evidence="8">
    <location>
        <begin position="258"/>
        <end position="283"/>
    </location>
</feature>
<feature type="transmembrane region" description="Helical" evidence="8">
    <location>
        <begin position="52"/>
        <end position="73"/>
    </location>
</feature>
<reference evidence="9" key="1">
    <citation type="submission" date="2020-10" db="EMBL/GenBank/DDBJ databases">
        <authorList>
            <person name="Gilroy R."/>
        </authorList>
    </citation>
    <scope>NUCLEOTIDE SEQUENCE</scope>
    <source>
        <strain evidence="9">11300</strain>
    </source>
</reference>
<gene>
    <name evidence="9" type="ORF">IAD16_09375</name>
</gene>
<organism evidence="9 10">
    <name type="scientific">Candidatus Fimisoma avicola</name>
    <dbReference type="NCBI Taxonomy" id="2840826"/>
    <lineage>
        <taxon>Bacteria</taxon>
        <taxon>Bacillati</taxon>
        <taxon>Bacillota</taxon>
        <taxon>Clostridia</taxon>
        <taxon>Eubacteriales</taxon>
        <taxon>Candidatus Fimisoma</taxon>
    </lineage>
</organism>
<dbReference type="GO" id="GO:0005886">
    <property type="term" value="C:plasma membrane"/>
    <property type="evidence" value="ECO:0007669"/>
    <property type="project" value="UniProtKB-SubCell"/>
</dbReference>
<comment type="similarity">
    <text evidence="2">Belongs to the autoinducer-2 exporter (AI-2E) (TC 2.A.86) family.</text>
</comment>
<evidence type="ECO:0000256" key="3">
    <source>
        <dbReference type="ARBA" id="ARBA00022448"/>
    </source>
</evidence>
<dbReference type="InterPro" id="IPR002549">
    <property type="entry name" value="AI-2E-like"/>
</dbReference>
<comment type="subcellular location">
    <subcellularLocation>
        <location evidence="1">Cell membrane</location>
        <topology evidence="1">Multi-pass membrane protein</topology>
    </subcellularLocation>
</comment>
<dbReference type="GO" id="GO:0055085">
    <property type="term" value="P:transmembrane transport"/>
    <property type="evidence" value="ECO:0007669"/>
    <property type="project" value="TreeGrafter"/>
</dbReference>
<accession>A0A9D1L9U9</accession>
<keyword evidence="7 8" id="KW-0472">Membrane</keyword>
<evidence type="ECO:0000313" key="9">
    <source>
        <dbReference type="EMBL" id="HIU28568.1"/>
    </source>
</evidence>
<dbReference type="PANTHER" id="PTHR21716:SF53">
    <property type="entry name" value="PERMEASE PERM-RELATED"/>
    <property type="match status" value="1"/>
</dbReference>
<feature type="transmembrane region" description="Helical" evidence="8">
    <location>
        <begin position="344"/>
        <end position="377"/>
    </location>
</feature>
<reference evidence="9" key="2">
    <citation type="journal article" date="2021" name="PeerJ">
        <title>Extensive microbial diversity within the chicken gut microbiome revealed by metagenomics and culture.</title>
        <authorList>
            <person name="Gilroy R."/>
            <person name="Ravi A."/>
            <person name="Getino M."/>
            <person name="Pursley I."/>
            <person name="Horton D.L."/>
            <person name="Alikhan N.F."/>
            <person name="Baker D."/>
            <person name="Gharbi K."/>
            <person name="Hall N."/>
            <person name="Watson M."/>
            <person name="Adriaenssens E.M."/>
            <person name="Foster-Nyarko E."/>
            <person name="Jarju S."/>
            <person name="Secka A."/>
            <person name="Antonio M."/>
            <person name="Oren A."/>
            <person name="Chaudhuri R.R."/>
            <person name="La Ragione R."/>
            <person name="Hildebrand F."/>
            <person name="Pallen M.J."/>
        </authorList>
    </citation>
    <scope>NUCLEOTIDE SEQUENCE</scope>
    <source>
        <strain evidence="9">11300</strain>
    </source>
</reference>
<comment type="caution">
    <text evidence="9">The sequence shown here is derived from an EMBL/GenBank/DDBJ whole genome shotgun (WGS) entry which is preliminary data.</text>
</comment>
<evidence type="ECO:0000256" key="7">
    <source>
        <dbReference type="ARBA" id="ARBA00023136"/>
    </source>
</evidence>
<keyword evidence="4" id="KW-1003">Cell membrane</keyword>
<evidence type="ECO:0000256" key="1">
    <source>
        <dbReference type="ARBA" id="ARBA00004651"/>
    </source>
</evidence>
<dbReference type="AlphaFoldDB" id="A0A9D1L9U9"/>
<evidence type="ECO:0000256" key="2">
    <source>
        <dbReference type="ARBA" id="ARBA00009773"/>
    </source>
</evidence>
<name>A0A9D1L9U9_9FIRM</name>
<evidence type="ECO:0000256" key="5">
    <source>
        <dbReference type="ARBA" id="ARBA00022692"/>
    </source>
</evidence>